<evidence type="ECO:0000256" key="2">
    <source>
        <dbReference type="ARBA" id="ARBA00022679"/>
    </source>
</evidence>
<keyword evidence="10" id="KW-0548">Nucleotidyltransferase</keyword>
<dbReference type="InterPro" id="IPR025877">
    <property type="entry name" value="MobA-like_NTP_Trfase"/>
</dbReference>
<dbReference type="InterPro" id="IPR013482">
    <property type="entry name" value="Molybde_CF_guanTrfase"/>
</dbReference>
<evidence type="ECO:0000256" key="3">
    <source>
        <dbReference type="ARBA" id="ARBA00022723"/>
    </source>
</evidence>
<dbReference type="Proteomes" id="UP000480854">
    <property type="component" value="Unassembled WGS sequence"/>
</dbReference>
<dbReference type="PANTHER" id="PTHR19136:SF81">
    <property type="entry name" value="MOLYBDENUM COFACTOR GUANYLYLTRANSFERASE"/>
    <property type="match status" value="1"/>
</dbReference>
<comment type="subunit">
    <text evidence="8">Monomer.</text>
</comment>
<comment type="catalytic activity">
    <reaction evidence="8">
        <text>Mo-molybdopterin + GTP + H(+) = Mo-molybdopterin guanine dinucleotide + diphosphate</text>
        <dbReference type="Rhea" id="RHEA:34243"/>
        <dbReference type="ChEBI" id="CHEBI:15378"/>
        <dbReference type="ChEBI" id="CHEBI:33019"/>
        <dbReference type="ChEBI" id="CHEBI:37565"/>
        <dbReference type="ChEBI" id="CHEBI:71302"/>
        <dbReference type="ChEBI" id="CHEBI:71310"/>
        <dbReference type="EC" id="2.7.7.77"/>
    </reaction>
</comment>
<proteinExistence type="inferred from homology"/>
<protein>
    <recommendedName>
        <fullName evidence="8">Molybdenum cofactor guanylyltransferase</fullName>
        <shortName evidence="8">MoCo guanylyltransferase</shortName>
        <ecNumber evidence="8">2.7.7.77</ecNumber>
    </recommendedName>
    <alternativeName>
        <fullName evidence="8">GTP:molybdopterin guanylyltransferase</fullName>
    </alternativeName>
    <alternativeName>
        <fullName evidence="8">Mo-MPT guanylyltransferase</fullName>
    </alternativeName>
    <alternativeName>
        <fullName evidence="8">Molybdopterin guanylyltransferase</fullName>
    </alternativeName>
    <alternativeName>
        <fullName evidence="8">Molybdopterin-guanine dinucleotide synthase</fullName>
        <shortName evidence="8">MGD synthase</shortName>
    </alternativeName>
</protein>
<comment type="cofactor">
    <cofactor evidence="8">
        <name>Mg(2+)</name>
        <dbReference type="ChEBI" id="CHEBI:18420"/>
    </cofactor>
</comment>
<dbReference type="CDD" id="cd02503">
    <property type="entry name" value="MobA"/>
    <property type="match status" value="1"/>
</dbReference>
<dbReference type="OrthoDB" id="9788394at2"/>
<feature type="binding site" evidence="8">
    <location>
        <position position="56"/>
    </location>
    <ligand>
        <name>GTP</name>
        <dbReference type="ChEBI" id="CHEBI:37565"/>
    </ligand>
</feature>
<keyword evidence="4 8" id="KW-0547">Nucleotide-binding</keyword>
<feature type="binding site" evidence="8">
    <location>
        <position position="74"/>
    </location>
    <ligand>
        <name>GTP</name>
        <dbReference type="ChEBI" id="CHEBI:37565"/>
    </ligand>
</feature>
<keyword evidence="1 8" id="KW-0963">Cytoplasm</keyword>
<dbReference type="Pfam" id="PF12804">
    <property type="entry name" value="NTP_transf_3"/>
    <property type="match status" value="1"/>
</dbReference>
<keyword evidence="2 8" id="KW-0808">Transferase</keyword>
<gene>
    <name evidence="8" type="primary">mobA</name>
    <name evidence="10" type="ORF">DS843_26220</name>
</gene>
<dbReference type="Gene3D" id="3.90.550.10">
    <property type="entry name" value="Spore Coat Polysaccharide Biosynthesis Protein SpsA, Chain A"/>
    <property type="match status" value="1"/>
</dbReference>
<evidence type="ECO:0000256" key="6">
    <source>
        <dbReference type="ARBA" id="ARBA00023134"/>
    </source>
</evidence>
<dbReference type="HAMAP" id="MF_00316">
    <property type="entry name" value="MobA"/>
    <property type="match status" value="1"/>
</dbReference>
<keyword evidence="6 8" id="KW-0342">GTP-binding</keyword>
<comment type="subcellular location">
    <subcellularLocation>
        <location evidence="8">Cytoplasm</location>
    </subcellularLocation>
</comment>
<accession>A0A9W7KPC0</accession>
<dbReference type="GO" id="GO:0005525">
    <property type="term" value="F:GTP binding"/>
    <property type="evidence" value="ECO:0007669"/>
    <property type="project" value="UniProtKB-UniRule"/>
</dbReference>
<evidence type="ECO:0000256" key="1">
    <source>
        <dbReference type="ARBA" id="ARBA00022490"/>
    </source>
</evidence>
<sequence length="212" mass="22688">MRPAMRSEGIAGVLLAGGLSRRMGGGDKSLRTLGGRSILERIVATARPQVGPLVLNANGDPARFAAFGLPVAADVVEGFAGPLAGVLTGMEWARANAPDCRWVASFATDAPFIPADLVARLMAAVEREGADLACARSDGQEHPVFGLWRVDLADDLRRAMVEEDMRKVDAWTARYRLAVADFATDPVDPFFNTNRPDDLAEAERLMAAGLVR</sequence>
<dbReference type="EMBL" id="QOKW01000031">
    <property type="protein sequence ID" value="KAA0676694.1"/>
    <property type="molecule type" value="Genomic_DNA"/>
</dbReference>
<feature type="binding site" evidence="8">
    <location>
        <position position="109"/>
    </location>
    <ligand>
        <name>Mg(2+)</name>
        <dbReference type="ChEBI" id="CHEBI:18420"/>
    </ligand>
</feature>
<keyword evidence="11" id="KW-1185">Reference proteome</keyword>
<dbReference type="PANTHER" id="PTHR19136">
    <property type="entry name" value="MOLYBDENUM COFACTOR GUANYLYLTRANSFERASE"/>
    <property type="match status" value="1"/>
</dbReference>
<feature type="domain" description="MobA-like NTP transferase" evidence="9">
    <location>
        <begin position="12"/>
        <end position="170"/>
    </location>
</feature>
<dbReference type="GO" id="GO:0005737">
    <property type="term" value="C:cytoplasm"/>
    <property type="evidence" value="ECO:0007669"/>
    <property type="project" value="UniProtKB-SubCell"/>
</dbReference>
<feature type="binding site" evidence="8">
    <location>
        <begin position="15"/>
        <end position="17"/>
    </location>
    <ligand>
        <name>GTP</name>
        <dbReference type="ChEBI" id="CHEBI:37565"/>
    </ligand>
</feature>
<comment type="similarity">
    <text evidence="8">Belongs to the MobA family.</text>
</comment>
<comment type="domain">
    <text evidence="8">The N-terminal domain determines nucleotide recognition and specific binding, while the C-terminal domain determines the specific binding to the target protein.</text>
</comment>
<dbReference type="AlphaFoldDB" id="A0A9W7KPC0"/>
<evidence type="ECO:0000313" key="11">
    <source>
        <dbReference type="Proteomes" id="UP000480854"/>
    </source>
</evidence>
<dbReference type="InterPro" id="IPR029044">
    <property type="entry name" value="Nucleotide-diphossugar_trans"/>
</dbReference>
<evidence type="ECO:0000259" key="9">
    <source>
        <dbReference type="Pfam" id="PF12804"/>
    </source>
</evidence>
<keyword evidence="3 8" id="KW-0479">Metal-binding</keyword>
<dbReference type="EC" id="2.7.7.77" evidence="8"/>
<keyword evidence="5 8" id="KW-0460">Magnesium</keyword>
<comment type="function">
    <text evidence="8">Transfers a GMP moiety from GTP to Mo-molybdopterin (Mo-MPT) cofactor (Moco or molybdenum cofactor) to form Mo-molybdopterin guanine dinucleotide (Mo-MGD) cofactor.</text>
</comment>
<evidence type="ECO:0000256" key="8">
    <source>
        <dbReference type="HAMAP-Rule" id="MF_00316"/>
    </source>
</evidence>
<comment type="caution">
    <text evidence="10">The sequence shown here is derived from an EMBL/GenBank/DDBJ whole genome shotgun (WGS) entry which is preliminary data.</text>
</comment>
<evidence type="ECO:0000256" key="5">
    <source>
        <dbReference type="ARBA" id="ARBA00022842"/>
    </source>
</evidence>
<evidence type="ECO:0000313" key="10">
    <source>
        <dbReference type="EMBL" id="KAA0676694.1"/>
    </source>
</evidence>
<feature type="binding site" evidence="8">
    <location>
        <position position="28"/>
    </location>
    <ligand>
        <name>GTP</name>
        <dbReference type="ChEBI" id="CHEBI:37565"/>
    </ligand>
</feature>
<dbReference type="GO" id="GO:0061603">
    <property type="term" value="F:molybdenum cofactor guanylyltransferase activity"/>
    <property type="evidence" value="ECO:0007669"/>
    <property type="project" value="UniProtKB-EC"/>
</dbReference>
<name>A0A9W7KPC0_9PROT</name>
<feature type="binding site" evidence="8">
    <location>
        <position position="109"/>
    </location>
    <ligand>
        <name>GTP</name>
        <dbReference type="ChEBI" id="CHEBI:37565"/>
    </ligand>
</feature>
<dbReference type="GO" id="GO:0046872">
    <property type="term" value="F:metal ion binding"/>
    <property type="evidence" value="ECO:0007669"/>
    <property type="project" value="UniProtKB-KW"/>
</dbReference>
<reference evidence="10 11" key="1">
    <citation type="submission" date="2018-07" db="EMBL/GenBank/DDBJ databases">
        <title>Genome sequence of Azospirillum sp. ATCC 49961.</title>
        <authorList>
            <person name="Sant'Anna F.H."/>
            <person name="Baldani J.I."/>
            <person name="Zilli J.E."/>
            <person name="Reis V.M."/>
            <person name="Hartmann A."/>
            <person name="Cruz L."/>
            <person name="de Souza E.M."/>
            <person name="de Oliveira Pedrosa F."/>
            <person name="Passaglia L.M.P."/>
        </authorList>
    </citation>
    <scope>NUCLEOTIDE SEQUENCE [LARGE SCALE GENOMIC DNA]</scope>
    <source>
        <strain evidence="10 11">ATCC 49961</strain>
    </source>
</reference>
<keyword evidence="7 8" id="KW-0501">Molybdenum cofactor biosynthesis</keyword>
<dbReference type="GO" id="GO:1902758">
    <property type="term" value="P:bis(molybdopterin guanine dinucleotide)molybdenum biosynthetic process"/>
    <property type="evidence" value="ECO:0007669"/>
    <property type="project" value="TreeGrafter"/>
</dbReference>
<dbReference type="SUPFAM" id="SSF53448">
    <property type="entry name" value="Nucleotide-diphospho-sugar transferases"/>
    <property type="match status" value="1"/>
</dbReference>
<dbReference type="NCBIfam" id="TIGR02665">
    <property type="entry name" value="molyb_mobA"/>
    <property type="match status" value="1"/>
</dbReference>
<organism evidence="10 11">
    <name type="scientific">Roseomonas genomospecies 6</name>
    <dbReference type="NCBI Taxonomy" id="214106"/>
    <lineage>
        <taxon>Bacteria</taxon>
        <taxon>Pseudomonadati</taxon>
        <taxon>Pseudomonadota</taxon>
        <taxon>Alphaproteobacteria</taxon>
        <taxon>Acetobacterales</taxon>
        <taxon>Roseomonadaceae</taxon>
        <taxon>Roseomonas</taxon>
    </lineage>
</organism>
<evidence type="ECO:0000256" key="7">
    <source>
        <dbReference type="ARBA" id="ARBA00023150"/>
    </source>
</evidence>
<evidence type="ECO:0000256" key="4">
    <source>
        <dbReference type="ARBA" id="ARBA00022741"/>
    </source>
</evidence>